<accession>A0ABN9TS66</accession>
<dbReference type="EMBL" id="CAUYUJ010015013">
    <property type="protein sequence ID" value="CAK0848821.1"/>
    <property type="molecule type" value="Genomic_DNA"/>
</dbReference>
<gene>
    <name evidence="2" type="ORF">PCOR1329_LOCUS41678</name>
</gene>
<evidence type="ECO:0008006" key="4">
    <source>
        <dbReference type="Google" id="ProtNLM"/>
    </source>
</evidence>
<reference evidence="2" key="1">
    <citation type="submission" date="2023-10" db="EMBL/GenBank/DDBJ databases">
        <authorList>
            <person name="Chen Y."/>
            <person name="Shah S."/>
            <person name="Dougan E. K."/>
            <person name="Thang M."/>
            <person name="Chan C."/>
        </authorList>
    </citation>
    <scope>NUCLEOTIDE SEQUENCE [LARGE SCALE GENOMIC DNA]</scope>
</reference>
<proteinExistence type="predicted"/>
<protein>
    <recommendedName>
        <fullName evidence="4">Dynein regulatory complex protein 10</fullName>
    </recommendedName>
</protein>
<feature type="coiled-coil region" evidence="1">
    <location>
        <begin position="203"/>
        <end position="251"/>
    </location>
</feature>
<name>A0ABN9TS66_9DINO</name>
<keyword evidence="3" id="KW-1185">Reference proteome</keyword>
<dbReference type="Proteomes" id="UP001189429">
    <property type="component" value="Unassembled WGS sequence"/>
</dbReference>
<evidence type="ECO:0000256" key="1">
    <source>
        <dbReference type="SAM" id="Coils"/>
    </source>
</evidence>
<sequence length="476" mass="52272">MAKSLADATSDESAAAKTYEELMSAKRKEVDALTAQIESKTQRSGELGVSIVELKSDLSDTEAQLLEDQAVLKELEQGCASKDAEWEERSKTRQEELVAIAETIKILNDDDALELFKKTLPAASAAFVQVERRSAAVRARALGLLRRAARPRSRADLDVIMLAMSGKKIGFEKVIAMIDGMVATLKREQVDDDGKKEYCGKQFDDADDKKKGLQRDVSDAETAIANAQEGIAAAKEDIKKLGDAINDLDKMVAAATALRKEEHDEFKALIASNSAAKNLLGFAKNRLNKFYNPKMYKPAAKVELSTMDRTAESMGVTLAQVSSHQQRNTAVEPPPATWDSYAKKSGENAGVLAMIDLLIKDLDKEITEAETDEKNSQKDYEALMSDSAAKRTEDSKGLTEKGALKADLEAALEKHTEAEKMGTRDLMMTEKYISELHAECDWLLKYFEARQEARSEEIDSLGKAKAVLSGADFSLL</sequence>
<keyword evidence="1" id="KW-0175">Coiled coil</keyword>
<dbReference type="Gene3D" id="1.10.287.1490">
    <property type="match status" value="1"/>
</dbReference>
<organism evidence="2 3">
    <name type="scientific">Prorocentrum cordatum</name>
    <dbReference type="NCBI Taxonomy" id="2364126"/>
    <lineage>
        <taxon>Eukaryota</taxon>
        <taxon>Sar</taxon>
        <taxon>Alveolata</taxon>
        <taxon>Dinophyceae</taxon>
        <taxon>Prorocentrales</taxon>
        <taxon>Prorocentraceae</taxon>
        <taxon>Prorocentrum</taxon>
    </lineage>
</organism>
<comment type="caution">
    <text evidence="2">The sequence shown here is derived from an EMBL/GenBank/DDBJ whole genome shotgun (WGS) entry which is preliminary data.</text>
</comment>
<feature type="coiled-coil region" evidence="1">
    <location>
        <begin position="359"/>
        <end position="421"/>
    </location>
</feature>
<evidence type="ECO:0000313" key="2">
    <source>
        <dbReference type="EMBL" id="CAK0848821.1"/>
    </source>
</evidence>
<feature type="coiled-coil region" evidence="1">
    <location>
        <begin position="16"/>
        <end position="43"/>
    </location>
</feature>
<evidence type="ECO:0000313" key="3">
    <source>
        <dbReference type="Proteomes" id="UP001189429"/>
    </source>
</evidence>